<keyword evidence="3" id="KW-0285">Flavoprotein</keyword>
<dbReference type="Proteomes" id="UP000193922">
    <property type="component" value="Unassembled WGS sequence"/>
</dbReference>
<dbReference type="EMBL" id="MCFD01000002">
    <property type="protein sequence ID" value="ORX73080.1"/>
    <property type="molecule type" value="Genomic_DNA"/>
</dbReference>
<evidence type="ECO:0000256" key="2">
    <source>
        <dbReference type="ARBA" id="ARBA00006730"/>
    </source>
</evidence>
<dbReference type="AlphaFoldDB" id="A0A1Y1WHM9"/>
<feature type="domain" description="FAD dependent oxidoreductase" evidence="7">
    <location>
        <begin position="88"/>
        <end position="301"/>
    </location>
</feature>
<dbReference type="PIRSF" id="PIRSF000189">
    <property type="entry name" value="D-aa_oxidase"/>
    <property type="match status" value="1"/>
</dbReference>
<dbReference type="GO" id="GO:0019478">
    <property type="term" value="P:D-amino acid catabolic process"/>
    <property type="evidence" value="ECO:0007669"/>
    <property type="project" value="TreeGrafter"/>
</dbReference>
<reference evidence="8 9" key="1">
    <citation type="submission" date="2016-07" db="EMBL/GenBank/DDBJ databases">
        <title>Pervasive Adenine N6-methylation of Active Genes in Fungi.</title>
        <authorList>
            <consortium name="DOE Joint Genome Institute"/>
            <person name="Mondo S.J."/>
            <person name="Dannebaum R.O."/>
            <person name="Kuo R.C."/>
            <person name="Labutti K."/>
            <person name="Haridas S."/>
            <person name="Kuo A."/>
            <person name="Salamov A."/>
            <person name="Ahrendt S.R."/>
            <person name="Lipzen A."/>
            <person name="Sullivan W."/>
            <person name="Andreopoulos W.B."/>
            <person name="Clum A."/>
            <person name="Lindquist E."/>
            <person name="Daum C."/>
            <person name="Ramamoorthy G.K."/>
            <person name="Gryganskyi A."/>
            <person name="Culley D."/>
            <person name="Magnuson J.K."/>
            <person name="James T.Y."/>
            <person name="O'Malley M.A."/>
            <person name="Stajich J.E."/>
            <person name="Spatafora J.W."/>
            <person name="Visel A."/>
            <person name="Grigoriev I.V."/>
        </authorList>
    </citation>
    <scope>NUCLEOTIDE SEQUENCE [LARGE SCALE GENOMIC DNA]</scope>
    <source>
        <strain evidence="8 9">ATCC 12442</strain>
    </source>
</reference>
<evidence type="ECO:0000259" key="7">
    <source>
        <dbReference type="Pfam" id="PF01266"/>
    </source>
</evidence>
<gene>
    <name evidence="8" type="ORF">DL89DRAFT_274066</name>
</gene>
<dbReference type="GO" id="GO:0005737">
    <property type="term" value="C:cytoplasm"/>
    <property type="evidence" value="ECO:0007669"/>
    <property type="project" value="TreeGrafter"/>
</dbReference>
<keyword evidence="9" id="KW-1185">Reference proteome</keyword>
<dbReference type="Gene3D" id="3.30.9.10">
    <property type="entry name" value="D-Amino Acid Oxidase, subunit A, domain 2"/>
    <property type="match status" value="1"/>
</dbReference>
<dbReference type="SUPFAM" id="SSF54373">
    <property type="entry name" value="FAD-linked reductases, C-terminal domain"/>
    <property type="match status" value="1"/>
</dbReference>
<evidence type="ECO:0000256" key="1">
    <source>
        <dbReference type="ARBA" id="ARBA00001974"/>
    </source>
</evidence>
<dbReference type="PANTHER" id="PTHR11530">
    <property type="entry name" value="D-AMINO ACID OXIDASE"/>
    <property type="match status" value="1"/>
</dbReference>
<dbReference type="Gene3D" id="3.40.50.720">
    <property type="entry name" value="NAD(P)-binding Rossmann-like Domain"/>
    <property type="match status" value="1"/>
</dbReference>
<dbReference type="RefSeq" id="XP_040746420.1">
    <property type="nucleotide sequence ID" value="XM_040889139.1"/>
</dbReference>
<dbReference type="InterPro" id="IPR006076">
    <property type="entry name" value="FAD-dep_OxRdtase"/>
</dbReference>
<sequence length="317" mass="34448">MAKREVVVIGAGVIGLTVSNRLQESGAFDVTIVAEHIPQHKSVGQRESTGWASPWAGAHWRAWAGDKDTLLQDMEQTRPTALWYATKVDDVQELRKSELPEGVAYGLKYSTLLINVPHYLSYLKAQFESLGGRVIQSRLDHIREALLFAQTRTDPPLVINCTALGSRSLGGVNDQNMYPIRGQTLVFGYVIPRGDGTVVIGGTADRGSWDASAHDETTQAILEKALALESDLVPGSSGLSFEQRTELLRRSIVSVNVGFRPARVGGVRLEVEDFGGAFTAIHCYGHAGFGYQSSAGFARQVLQIANGLTRPSDCPRL</sequence>
<feature type="binding site" evidence="6">
    <location>
        <position position="162"/>
    </location>
    <ligand>
        <name>FAD</name>
        <dbReference type="ChEBI" id="CHEBI:57692"/>
    </ligand>
</feature>
<organism evidence="8 9">
    <name type="scientific">Linderina pennispora</name>
    <dbReference type="NCBI Taxonomy" id="61395"/>
    <lineage>
        <taxon>Eukaryota</taxon>
        <taxon>Fungi</taxon>
        <taxon>Fungi incertae sedis</taxon>
        <taxon>Zoopagomycota</taxon>
        <taxon>Kickxellomycotina</taxon>
        <taxon>Kickxellomycetes</taxon>
        <taxon>Kickxellales</taxon>
        <taxon>Kickxellaceae</taxon>
        <taxon>Linderina</taxon>
    </lineage>
</organism>
<feature type="binding site" evidence="6">
    <location>
        <position position="288"/>
    </location>
    <ligand>
        <name>D-dopa</name>
        <dbReference type="ChEBI" id="CHEBI:149689"/>
    </ligand>
</feature>
<comment type="caution">
    <text evidence="8">The sequence shown here is derived from an EMBL/GenBank/DDBJ whole genome shotgun (WGS) entry which is preliminary data.</text>
</comment>
<comment type="similarity">
    <text evidence="2">Belongs to the DAMOX/DASOX family.</text>
</comment>
<dbReference type="PANTHER" id="PTHR11530:SF11">
    <property type="entry name" value="D-ASPARTATE OXIDASE"/>
    <property type="match status" value="1"/>
</dbReference>
<evidence type="ECO:0000256" key="5">
    <source>
        <dbReference type="ARBA" id="ARBA00023002"/>
    </source>
</evidence>
<protein>
    <submittedName>
        <fullName evidence="8">Nucleotide-binding domain-containing protein</fullName>
    </submittedName>
</protein>
<dbReference type="OrthoDB" id="2015447at2759"/>
<keyword evidence="5" id="KW-0560">Oxidoreductase</keyword>
<evidence type="ECO:0000256" key="4">
    <source>
        <dbReference type="ARBA" id="ARBA00022827"/>
    </source>
</evidence>
<feature type="binding site" evidence="6">
    <location>
        <position position="260"/>
    </location>
    <ligand>
        <name>D-dopa</name>
        <dbReference type="ChEBI" id="CHEBI:149689"/>
    </ligand>
</feature>
<dbReference type="GeneID" id="63805787"/>
<evidence type="ECO:0000313" key="9">
    <source>
        <dbReference type="Proteomes" id="UP000193922"/>
    </source>
</evidence>
<keyword evidence="4 6" id="KW-0274">FAD</keyword>
<dbReference type="SUPFAM" id="SSF51971">
    <property type="entry name" value="Nucleotide-binding domain"/>
    <property type="match status" value="1"/>
</dbReference>
<dbReference type="Pfam" id="PF01266">
    <property type="entry name" value="DAO"/>
    <property type="match status" value="1"/>
</dbReference>
<name>A0A1Y1WHM9_9FUNG</name>
<dbReference type="GO" id="GO:0071949">
    <property type="term" value="F:FAD binding"/>
    <property type="evidence" value="ECO:0007669"/>
    <property type="project" value="InterPro"/>
</dbReference>
<evidence type="ECO:0000256" key="3">
    <source>
        <dbReference type="ARBA" id="ARBA00022630"/>
    </source>
</evidence>
<accession>A0A1Y1WHM9</accession>
<evidence type="ECO:0000313" key="8">
    <source>
        <dbReference type="EMBL" id="ORX73080.1"/>
    </source>
</evidence>
<dbReference type="GO" id="GO:0003884">
    <property type="term" value="F:D-amino-acid oxidase activity"/>
    <property type="evidence" value="ECO:0007669"/>
    <property type="project" value="InterPro"/>
</dbReference>
<proteinExistence type="inferred from homology"/>
<dbReference type="STRING" id="61395.A0A1Y1WHM9"/>
<comment type="cofactor">
    <cofactor evidence="1 6">
        <name>FAD</name>
        <dbReference type="ChEBI" id="CHEBI:57692"/>
    </cofactor>
</comment>
<evidence type="ECO:0000256" key="6">
    <source>
        <dbReference type="PIRSR" id="PIRSR000189-1"/>
    </source>
</evidence>
<dbReference type="InterPro" id="IPR023209">
    <property type="entry name" value="DAO"/>
</dbReference>